<feature type="region of interest" description="Disordered" evidence="4">
    <location>
        <begin position="173"/>
        <end position="194"/>
    </location>
</feature>
<evidence type="ECO:0000256" key="3">
    <source>
        <dbReference type="ARBA" id="ARBA00022840"/>
    </source>
</evidence>
<evidence type="ECO:0000256" key="1">
    <source>
        <dbReference type="ARBA" id="ARBA00007381"/>
    </source>
</evidence>
<keyword evidence="6" id="KW-1185">Reference proteome</keyword>
<dbReference type="GO" id="GO:0005524">
    <property type="term" value="F:ATP binding"/>
    <property type="evidence" value="ECO:0007669"/>
    <property type="project" value="UniProtKB-KW"/>
</dbReference>
<feature type="compositionally biased region" description="Low complexity" evidence="4">
    <location>
        <begin position="176"/>
        <end position="194"/>
    </location>
</feature>
<accession>A0A6A4GU27</accession>
<name>A0A6A4GU27_9AGAR</name>
<dbReference type="AlphaFoldDB" id="A0A6A4GU27"/>
<dbReference type="Pfam" id="PF00012">
    <property type="entry name" value="HSP70"/>
    <property type="match status" value="2"/>
</dbReference>
<dbReference type="InterPro" id="IPR013126">
    <property type="entry name" value="Hsp_70_fam"/>
</dbReference>
<dbReference type="SUPFAM" id="SSF53067">
    <property type="entry name" value="Actin-like ATPase domain"/>
    <property type="match status" value="2"/>
</dbReference>
<evidence type="ECO:0000313" key="5">
    <source>
        <dbReference type="EMBL" id="KAE9388635.1"/>
    </source>
</evidence>
<dbReference type="Gene3D" id="3.30.420.40">
    <property type="match status" value="2"/>
</dbReference>
<sequence length="194" mass="20965">MKDAGQIAGLDVLGIINEPMAVALAYGLDREDNAIIAIYDDLGGGTFDISILEMQKGVFLGIDLSGDRMAIQRIREAAEKAKIELSSTMKTEINLPLLIIAESTLNRCLIDSVHESGHSYRAKRAPLTYTDEDWAKDVRWLVPPPTSSTSFKKSSRNKKAAIDQLLHCSTASQNHTSASASALSTSSVSVSNKV</sequence>
<comment type="similarity">
    <text evidence="1">Belongs to the heat shock protein 70 family.</text>
</comment>
<dbReference type="EMBL" id="ML769734">
    <property type="protein sequence ID" value="KAE9388635.1"/>
    <property type="molecule type" value="Genomic_DNA"/>
</dbReference>
<dbReference type="FunFam" id="3.30.420.40:FF:000028">
    <property type="entry name" value="heat shock 70 kDa protein-like"/>
    <property type="match status" value="1"/>
</dbReference>
<dbReference type="Proteomes" id="UP000799118">
    <property type="component" value="Unassembled WGS sequence"/>
</dbReference>
<dbReference type="PANTHER" id="PTHR19375">
    <property type="entry name" value="HEAT SHOCK PROTEIN 70KDA"/>
    <property type="match status" value="1"/>
</dbReference>
<dbReference type="GO" id="GO:0140662">
    <property type="term" value="F:ATP-dependent protein folding chaperone"/>
    <property type="evidence" value="ECO:0007669"/>
    <property type="project" value="InterPro"/>
</dbReference>
<keyword evidence="2" id="KW-0547">Nucleotide-binding</keyword>
<organism evidence="5 6">
    <name type="scientific">Gymnopus androsaceus JB14</name>
    <dbReference type="NCBI Taxonomy" id="1447944"/>
    <lineage>
        <taxon>Eukaryota</taxon>
        <taxon>Fungi</taxon>
        <taxon>Dikarya</taxon>
        <taxon>Basidiomycota</taxon>
        <taxon>Agaricomycotina</taxon>
        <taxon>Agaricomycetes</taxon>
        <taxon>Agaricomycetidae</taxon>
        <taxon>Agaricales</taxon>
        <taxon>Marasmiineae</taxon>
        <taxon>Omphalotaceae</taxon>
        <taxon>Gymnopus</taxon>
    </lineage>
</organism>
<protein>
    <submittedName>
        <fullName evidence="5">HSP70-domain-containing protein</fullName>
    </submittedName>
</protein>
<reference evidence="5" key="1">
    <citation type="journal article" date="2019" name="Environ. Microbiol.">
        <title>Fungal ecological strategies reflected in gene transcription - a case study of two litter decomposers.</title>
        <authorList>
            <person name="Barbi F."/>
            <person name="Kohler A."/>
            <person name="Barry K."/>
            <person name="Baskaran P."/>
            <person name="Daum C."/>
            <person name="Fauchery L."/>
            <person name="Ihrmark K."/>
            <person name="Kuo A."/>
            <person name="LaButti K."/>
            <person name="Lipzen A."/>
            <person name="Morin E."/>
            <person name="Grigoriev I.V."/>
            <person name="Henrissat B."/>
            <person name="Lindahl B."/>
            <person name="Martin F."/>
        </authorList>
    </citation>
    <scope>NUCLEOTIDE SEQUENCE</scope>
    <source>
        <strain evidence="5">JB14</strain>
    </source>
</reference>
<dbReference type="OrthoDB" id="3257966at2759"/>
<evidence type="ECO:0000313" key="6">
    <source>
        <dbReference type="Proteomes" id="UP000799118"/>
    </source>
</evidence>
<dbReference type="InterPro" id="IPR043129">
    <property type="entry name" value="ATPase_NBD"/>
</dbReference>
<proteinExistence type="inferred from homology"/>
<dbReference type="FunFam" id="3.90.640.10:FF:000003">
    <property type="entry name" value="Molecular chaperone DnaK"/>
    <property type="match status" value="1"/>
</dbReference>
<gene>
    <name evidence="5" type="ORF">BT96DRAFT_1004024</name>
</gene>
<dbReference type="Gene3D" id="3.90.640.10">
    <property type="entry name" value="Actin, Chain A, domain 4"/>
    <property type="match status" value="1"/>
</dbReference>
<evidence type="ECO:0000256" key="4">
    <source>
        <dbReference type="SAM" id="MobiDB-lite"/>
    </source>
</evidence>
<keyword evidence="3" id="KW-0067">ATP-binding</keyword>
<evidence type="ECO:0000256" key="2">
    <source>
        <dbReference type="ARBA" id="ARBA00022741"/>
    </source>
</evidence>